<comment type="similarity">
    <text evidence="1">Belongs to the TolB family.</text>
</comment>
<name>A0A2J0Q9J6_9BACT</name>
<protein>
    <recommendedName>
        <fullName evidence="5">Dipeptidylpeptidase IV N-terminal domain-containing protein</fullName>
    </recommendedName>
</protein>
<keyword evidence="2" id="KW-0472">Membrane</keyword>
<sequence length="353" mass="39736">MVKYSYKIKKTVIIMVAATFLLGGFVFVLPFSKADFVLGEDGISVVYSSSHTNGIMNESITKGFWGNVSNEIKTIDNNIFSNYKKSLFVSPNRKYIAVTIDRYEGHDVRSYIIDIDGKMLTDIYYGSFVAWSPNNDKILLFLSGIDNSDGRKIYYLSLDNDYLDSGLPEGVISADISPINGDIIYSLTKKGTSESSLYIRSDGAVDELVLQGDKNIFAWVRWSSSGDKVAFLKSDLMISARSREIWIMSSDGSDLKKISSVEWGYPPVWSPDNDKLLYGYFGNIWEYNAKNNYNKKLTGFSSGHARYPTYSSDGNIVVFTSNFSNQDQLWVIQNKNVMQITSDGEEKTYPILP</sequence>
<dbReference type="Gene3D" id="2.120.10.30">
    <property type="entry name" value="TolB, C-terminal domain"/>
    <property type="match status" value="1"/>
</dbReference>
<accession>A0A2J0Q9J6</accession>
<keyword evidence="2" id="KW-0812">Transmembrane</keyword>
<dbReference type="InterPro" id="IPR011659">
    <property type="entry name" value="WD40"/>
</dbReference>
<dbReference type="EMBL" id="PCXQ01000005">
    <property type="protein sequence ID" value="PJE50655.1"/>
    <property type="molecule type" value="Genomic_DNA"/>
</dbReference>
<evidence type="ECO:0008006" key="5">
    <source>
        <dbReference type="Google" id="ProtNLM"/>
    </source>
</evidence>
<evidence type="ECO:0000256" key="1">
    <source>
        <dbReference type="ARBA" id="ARBA00009820"/>
    </source>
</evidence>
<dbReference type="InterPro" id="IPR011042">
    <property type="entry name" value="6-blade_b-propeller_TolB-like"/>
</dbReference>
<dbReference type="PANTHER" id="PTHR36842:SF1">
    <property type="entry name" value="PROTEIN TOLB"/>
    <property type="match status" value="1"/>
</dbReference>
<dbReference type="SUPFAM" id="SSF82171">
    <property type="entry name" value="DPP6 N-terminal domain-like"/>
    <property type="match status" value="1"/>
</dbReference>
<evidence type="ECO:0000313" key="3">
    <source>
        <dbReference type="EMBL" id="PJE50655.1"/>
    </source>
</evidence>
<dbReference type="PANTHER" id="PTHR36842">
    <property type="entry name" value="PROTEIN TOLB HOMOLOG"/>
    <property type="match status" value="1"/>
</dbReference>
<proteinExistence type="inferred from homology"/>
<comment type="caution">
    <text evidence="3">The sequence shown here is derived from an EMBL/GenBank/DDBJ whole genome shotgun (WGS) entry which is preliminary data.</text>
</comment>
<evidence type="ECO:0000313" key="4">
    <source>
        <dbReference type="Proteomes" id="UP000228496"/>
    </source>
</evidence>
<dbReference type="AlphaFoldDB" id="A0A2J0Q9J6"/>
<evidence type="ECO:0000256" key="2">
    <source>
        <dbReference type="SAM" id="Phobius"/>
    </source>
</evidence>
<dbReference type="Pfam" id="PF07676">
    <property type="entry name" value="PD40"/>
    <property type="match status" value="1"/>
</dbReference>
<gene>
    <name evidence="3" type="ORF">COV29_02885</name>
</gene>
<dbReference type="Proteomes" id="UP000228496">
    <property type="component" value="Unassembled WGS sequence"/>
</dbReference>
<reference evidence="3 4" key="1">
    <citation type="submission" date="2017-09" db="EMBL/GenBank/DDBJ databases">
        <title>Depth-based differentiation of microbial function through sediment-hosted aquifers and enrichment of novel symbionts in the deep terrestrial subsurface.</title>
        <authorList>
            <person name="Probst A.J."/>
            <person name="Ladd B."/>
            <person name="Jarett J.K."/>
            <person name="Geller-Mcgrath D.E."/>
            <person name="Sieber C.M."/>
            <person name="Emerson J.B."/>
            <person name="Anantharaman K."/>
            <person name="Thomas B.C."/>
            <person name="Malmstrom R."/>
            <person name="Stieglmeier M."/>
            <person name="Klingl A."/>
            <person name="Woyke T."/>
            <person name="Ryan C.M."/>
            <person name="Banfield J.F."/>
        </authorList>
    </citation>
    <scope>NUCLEOTIDE SEQUENCE [LARGE SCALE GENOMIC DNA]</scope>
    <source>
        <strain evidence="3">CG10_big_fil_rev_8_21_14_0_10_36_16</strain>
    </source>
</reference>
<keyword evidence="2" id="KW-1133">Transmembrane helix</keyword>
<feature type="transmembrane region" description="Helical" evidence="2">
    <location>
        <begin position="12"/>
        <end position="31"/>
    </location>
</feature>
<organism evidence="3 4">
    <name type="scientific">Candidatus Yanofskybacteria bacterium CG10_big_fil_rev_8_21_14_0_10_36_16</name>
    <dbReference type="NCBI Taxonomy" id="1975096"/>
    <lineage>
        <taxon>Bacteria</taxon>
        <taxon>Candidatus Yanofskyibacteriota</taxon>
    </lineage>
</organism>